<feature type="chain" id="PRO_5006847813" description="Outer membrane protein beta-barrel domain-containing protein" evidence="1">
    <location>
        <begin position="21"/>
        <end position="254"/>
    </location>
</feature>
<keyword evidence="1" id="KW-0732">Signal</keyword>
<dbReference type="Pfam" id="PF13568">
    <property type="entry name" value="OMP_b-brl_2"/>
    <property type="match status" value="1"/>
</dbReference>
<feature type="domain" description="Outer membrane protein beta-barrel" evidence="2">
    <location>
        <begin position="19"/>
        <end position="207"/>
    </location>
</feature>
<proteinExistence type="predicted"/>
<dbReference type="InterPro" id="IPR025665">
    <property type="entry name" value="Beta-barrel_OMP_2"/>
</dbReference>
<accession>A0A0U4CL36</accession>
<reference evidence="3 4" key="1">
    <citation type="submission" date="2015-12" db="EMBL/GenBank/DDBJ databases">
        <authorList>
            <person name="Shamseldin A."/>
            <person name="Moawad H."/>
            <person name="Abd El-Rahim W.M."/>
            <person name="Sadowsky M.J."/>
        </authorList>
    </citation>
    <scope>NUCLEOTIDE SEQUENCE [LARGE SCALE GENOMIC DNA]</scope>
    <source>
        <strain evidence="3 4">DG5B</strain>
    </source>
</reference>
<dbReference type="OrthoDB" id="838174at2"/>
<feature type="signal peptide" evidence="1">
    <location>
        <begin position="1"/>
        <end position="20"/>
    </location>
</feature>
<keyword evidence="4" id="KW-1185">Reference proteome</keyword>
<organism evidence="3 4">
    <name type="scientific">Hymenobacter sedentarius</name>
    <dbReference type="NCBI Taxonomy" id="1411621"/>
    <lineage>
        <taxon>Bacteria</taxon>
        <taxon>Pseudomonadati</taxon>
        <taxon>Bacteroidota</taxon>
        <taxon>Cytophagia</taxon>
        <taxon>Cytophagales</taxon>
        <taxon>Hymenobacteraceae</taxon>
        <taxon>Hymenobacter</taxon>
    </lineage>
</organism>
<gene>
    <name evidence="3" type="ORF">AUC43_01845</name>
</gene>
<dbReference type="KEGG" id="hyg:AUC43_01845"/>
<dbReference type="EMBL" id="CP013909">
    <property type="protein sequence ID" value="ALW83950.1"/>
    <property type="molecule type" value="Genomic_DNA"/>
</dbReference>
<name>A0A0U4CL36_9BACT</name>
<evidence type="ECO:0000256" key="1">
    <source>
        <dbReference type="SAM" id="SignalP"/>
    </source>
</evidence>
<dbReference type="RefSeq" id="WP_068189079.1">
    <property type="nucleotide sequence ID" value="NZ_CP013909.1"/>
</dbReference>
<protein>
    <recommendedName>
        <fullName evidence="2">Outer membrane protein beta-barrel domain-containing protein</fullName>
    </recommendedName>
</protein>
<dbReference type="AlphaFoldDB" id="A0A0U4CL36"/>
<dbReference type="STRING" id="1411621.AUC43_01845"/>
<evidence type="ECO:0000313" key="4">
    <source>
        <dbReference type="Proteomes" id="UP000059542"/>
    </source>
</evidence>
<evidence type="ECO:0000313" key="3">
    <source>
        <dbReference type="EMBL" id="ALW83950.1"/>
    </source>
</evidence>
<sequence>MKKALLSLGLLAGMVGAAQAQTGIKIGLKAGANMSSFTGTDKQDVTSRFGISAGATFNFALSDMIAVQPEVLFSQKGMKLRYTGDDSSDATVFNSTGNVSGTFGQTLTYLDVPVLLRVNTGGSSGEGLFFELGPQASFLVGQKSAIDRGDKATVVLAGPNRTNPTGGSMPAFAVGSSTDDFNRVAFGYVAGFGYQLPSGLSMGIRYTGDISQAYKDGSGTADALKPYQAFDARFTNPKVHNSVFQLQVGYTLGL</sequence>
<evidence type="ECO:0000259" key="2">
    <source>
        <dbReference type="Pfam" id="PF13568"/>
    </source>
</evidence>
<dbReference type="Proteomes" id="UP000059542">
    <property type="component" value="Chromosome"/>
</dbReference>